<evidence type="ECO:0000313" key="4">
    <source>
        <dbReference type="Proteomes" id="UP000324800"/>
    </source>
</evidence>
<dbReference type="Gene3D" id="3.30.70.270">
    <property type="match status" value="1"/>
</dbReference>
<evidence type="ECO:0000256" key="1">
    <source>
        <dbReference type="SAM" id="MobiDB-lite"/>
    </source>
</evidence>
<dbReference type="Proteomes" id="UP000324800">
    <property type="component" value="Unassembled WGS sequence"/>
</dbReference>
<proteinExistence type="predicted"/>
<evidence type="ECO:0000313" key="3">
    <source>
        <dbReference type="EMBL" id="KAA6368039.1"/>
    </source>
</evidence>
<keyword evidence="3" id="KW-0695">RNA-directed DNA polymerase</keyword>
<evidence type="ECO:0000259" key="2">
    <source>
        <dbReference type="PROSITE" id="PS50878"/>
    </source>
</evidence>
<dbReference type="EMBL" id="SNRW01017728">
    <property type="protein sequence ID" value="KAA6368039.1"/>
    <property type="molecule type" value="Genomic_DNA"/>
</dbReference>
<organism evidence="3 4">
    <name type="scientific">Streblomastix strix</name>
    <dbReference type="NCBI Taxonomy" id="222440"/>
    <lineage>
        <taxon>Eukaryota</taxon>
        <taxon>Metamonada</taxon>
        <taxon>Preaxostyla</taxon>
        <taxon>Oxymonadida</taxon>
        <taxon>Streblomastigidae</taxon>
        <taxon>Streblomastix</taxon>
    </lineage>
</organism>
<dbReference type="SUPFAM" id="SSF56672">
    <property type="entry name" value="DNA/RNA polymerases"/>
    <property type="match status" value="1"/>
</dbReference>
<gene>
    <name evidence="3" type="ORF">EZS28_036436</name>
</gene>
<dbReference type="PANTHER" id="PTHR33050">
    <property type="entry name" value="REVERSE TRANSCRIPTASE DOMAIN-CONTAINING PROTEIN"/>
    <property type="match status" value="1"/>
</dbReference>
<keyword evidence="3" id="KW-0548">Nucleotidyltransferase</keyword>
<dbReference type="InterPro" id="IPR052055">
    <property type="entry name" value="Hepadnavirus_pol/RT"/>
</dbReference>
<dbReference type="PANTHER" id="PTHR33050:SF7">
    <property type="entry name" value="RIBONUCLEASE H"/>
    <property type="match status" value="1"/>
</dbReference>
<dbReference type="AlphaFoldDB" id="A0A5J4UBV4"/>
<dbReference type="InterPro" id="IPR043502">
    <property type="entry name" value="DNA/RNA_pol_sf"/>
</dbReference>
<protein>
    <submittedName>
        <fullName evidence="3">Putative reverse transcriptase</fullName>
    </submittedName>
</protein>
<name>A0A5J4UBV4_9EUKA</name>
<accession>A0A5J4UBV4</accession>
<dbReference type="GO" id="GO:0003964">
    <property type="term" value="F:RNA-directed DNA polymerase activity"/>
    <property type="evidence" value="ECO:0007669"/>
    <property type="project" value="UniProtKB-KW"/>
</dbReference>
<dbReference type="PROSITE" id="PS50878">
    <property type="entry name" value="RT_POL"/>
    <property type="match status" value="1"/>
</dbReference>
<feature type="domain" description="Reverse transcriptase" evidence="2">
    <location>
        <begin position="101"/>
        <end position="284"/>
    </location>
</feature>
<feature type="region of interest" description="Disordered" evidence="1">
    <location>
        <begin position="356"/>
        <end position="405"/>
    </location>
</feature>
<keyword evidence="3" id="KW-0808">Transferase</keyword>
<dbReference type="Gene3D" id="3.10.10.10">
    <property type="entry name" value="HIV Type 1 Reverse Transcriptase, subunit A, domain 1"/>
    <property type="match status" value="1"/>
</dbReference>
<reference evidence="3 4" key="1">
    <citation type="submission" date="2019-03" db="EMBL/GenBank/DDBJ databases">
        <title>Single cell metagenomics reveals metabolic interactions within the superorganism composed of flagellate Streblomastix strix and complex community of Bacteroidetes bacteria on its surface.</title>
        <authorList>
            <person name="Treitli S.C."/>
            <person name="Kolisko M."/>
            <person name="Husnik F."/>
            <person name="Keeling P."/>
            <person name="Hampl V."/>
        </authorList>
    </citation>
    <scope>NUCLEOTIDE SEQUENCE [LARGE SCALE GENOMIC DNA]</scope>
    <source>
        <strain evidence="3">ST1C</strain>
    </source>
</reference>
<dbReference type="InterPro" id="IPR000477">
    <property type="entry name" value="RT_dom"/>
</dbReference>
<dbReference type="InterPro" id="IPR043128">
    <property type="entry name" value="Rev_trsase/Diguanyl_cyclase"/>
</dbReference>
<comment type="caution">
    <text evidence="3">The sequence shown here is derived from an EMBL/GenBank/DDBJ whole genome shotgun (WGS) entry which is preliminary data.</text>
</comment>
<sequence length="405" mass="47528">MGIQNRTKEEIHTLEIFPRTPMEEILQPQPNTGMRGKTIRYLETWKLVKGVEFIQKGFFLLFKGEDSEKRLQEKLRICPFSGSREKEIAYTEKLEGELRENIIEQIHPEQAKWFNPTFIISKPHQKWRKILDASALNQEIQTIHFKMNGTDQVRDLIRKGDWGTSLDLKSAFYHLIVYPPHRPYLAFETMGKVYQYRAMPFGTQHSPIFFAQALAMVITNIRRKSDIRILNYVDDLLLLHLNKERLRKQTLIIMEILEAFGWTIAQEKCEIEPKQQINFLRWTWDLGKMHIKMTDLKKQELRFQLRQAEFFKSPSKRSFSLHKVNGLSKDECIEEQGMEREYDSTQGNPSRALLVVGSDSEEQRNDIGSENSRGSDGIGRIPEGLKSDSGAVNRRYFSPTWRMEQ</sequence>
<dbReference type="Pfam" id="PF00078">
    <property type="entry name" value="RVT_1"/>
    <property type="match status" value="1"/>
</dbReference>
<dbReference type="OrthoDB" id="9632826at2759"/>